<keyword evidence="3" id="KW-1185">Reference proteome</keyword>
<evidence type="ECO:0000313" key="3">
    <source>
        <dbReference type="Proteomes" id="UP001200110"/>
    </source>
</evidence>
<evidence type="ECO:0000313" key="2">
    <source>
        <dbReference type="EMBL" id="MCF8588686.1"/>
    </source>
</evidence>
<protein>
    <submittedName>
        <fullName evidence="2">Lipase family protein</fullName>
    </submittedName>
</protein>
<feature type="signal peptide" evidence="1">
    <location>
        <begin position="1"/>
        <end position="27"/>
    </location>
</feature>
<dbReference type="PANTHER" id="PTHR32015:SF1">
    <property type="entry name" value="LIPASE"/>
    <property type="match status" value="1"/>
</dbReference>
<dbReference type="RefSeq" id="WP_236997925.1">
    <property type="nucleotide sequence ID" value="NZ_JAKKOR010000007.1"/>
</dbReference>
<reference evidence="2 3" key="1">
    <citation type="submission" date="2022-01" db="EMBL/GenBank/DDBJ databases">
        <authorList>
            <person name="Huang Y."/>
        </authorList>
    </citation>
    <scope>NUCLEOTIDE SEQUENCE [LARGE SCALE GENOMIC DNA]</scope>
    <source>
        <strain evidence="2 3">HY366</strain>
    </source>
</reference>
<dbReference type="Gene3D" id="3.40.50.1820">
    <property type="entry name" value="alpha/beta hydrolase"/>
    <property type="match status" value="1"/>
</dbReference>
<dbReference type="SUPFAM" id="SSF53474">
    <property type="entry name" value="alpha/beta-Hydrolases"/>
    <property type="match status" value="1"/>
</dbReference>
<dbReference type="PANTHER" id="PTHR32015">
    <property type="entry name" value="FASTING INDUCED LIPASE"/>
    <property type="match status" value="1"/>
</dbReference>
<dbReference type="InterPro" id="IPR029058">
    <property type="entry name" value="AB_hydrolase_fold"/>
</dbReference>
<keyword evidence="1" id="KW-0732">Signal</keyword>
<dbReference type="InterPro" id="IPR002918">
    <property type="entry name" value="Lipase_EstA/Esterase_EstB"/>
</dbReference>
<proteinExistence type="predicted"/>
<name>A0ABS9IT31_9ACTN</name>
<evidence type="ECO:0000256" key="1">
    <source>
        <dbReference type="SAM" id="SignalP"/>
    </source>
</evidence>
<organism evidence="2 3">
    <name type="scientific">Gordonia liuliyuniae</name>
    <dbReference type="NCBI Taxonomy" id="2911517"/>
    <lineage>
        <taxon>Bacteria</taxon>
        <taxon>Bacillati</taxon>
        <taxon>Actinomycetota</taxon>
        <taxon>Actinomycetes</taxon>
        <taxon>Mycobacteriales</taxon>
        <taxon>Gordoniaceae</taxon>
        <taxon>Gordonia</taxon>
    </lineage>
</organism>
<dbReference type="Proteomes" id="UP001200110">
    <property type="component" value="Unassembled WGS sequence"/>
</dbReference>
<gene>
    <name evidence="2" type="ORF">L5G33_09435</name>
</gene>
<dbReference type="Pfam" id="PF01674">
    <property type="entry name" value="Lipase_2"/>
    <property type="match status" value="1"/>
</dbReference>
<dbReference type="EMBL" id="JAKKOR010000007">
    <property type="protein sequence ID" value="MCF8588686.1"/>
    <property type="molecule type" value="Genomic_DNA"/>
</dbReference>
<feature type="chain" id="PRO_5047055446" evidence="1">
    <location>
        <begin position="28"/>
        <end position="316"/>
    </location>
</feature>
<comment type="caution">
    <text evidence="2">The sequence shown here is derived from an EMBL/GenBank/DDBJ whole genome shotgun (WGS) entry which is preliminary data.</text>
</comment>
<accession>A0ABS9IT31</accession>
<sequence>MKPVKRSLIAVCAALLAVVAVAGPTSAAPNDKLPEHYNFFSGIPYELQHPGGSLPGSNDFGCTPTPEHPRPVILVHGTGGAQATNWGPYPALLSNRGYCVFALTYGAIPGAPWPVNQIGGMGKQDVSARQLDRFVDKVLAATGAETVDLIGHSQGTYMPTYYVKFLGGAEKVTKYVSLAPLWRGAASTVPIPNIGRMLGAIDMPVCTGCGGMMAGSAMNKKIWAGGSPYVTGIDYTNIMTRGDEFVVPYTSGYVKPRAGESVANIVVQQGCAKDFSDHLAIASSRRAAYLVLNALDPAHPVTVPCEYVAPFTGQHF</sequence>